<name>A0ABQ0H0N9_9HYPH</name>
<dbReference type="EMBL" id="BAAFZP010000001">
    <property type="protein sequence ID" value="GAB1582488.1"/>
    <property type="molecule type" value="Genomic_DNA"/>
</dbReference>
<dbReference type="Proteomes" id="UP001628091">
    <property type="component" value="Unassembled WGS sequence"/>
</dbReference>
<sequence>MPHRSEKGRRRFTFHGDACENVLTQRTAAMHNSFRVKEDGEARQSNRHMHFAGIIQLPPAFISQAASINDPLITTACSALPRLDETFPQPY</sequence>
<evidence type="ECO:0000313" key="2">
    <source>
        <dbReference type="Proteomes" id="UP001628091"/>
    </source>
</evidence>
<gene>
    <name evidence="1" type="ORF">PPNSA23_24310</name>
</gene>
<comment type="caution">
    <text evidence="1">The sequence shown here is derived from an EMBL/GenBank/DDBJ whole genome shotgun (WGS) entry which is preliminary data.</text>
</comment>
<reference evidence="1 2" key="1">
    <citation type="submission" date="2024-10" db="EMBL/GenBank/DDBJ databases">
        <title>Isolation, draft genome sequencing and identification of Phyllobacterium sp. NSA23, isolated from leaf soil.</title>
        <authorList>
            <person name="Akita H."/>
        </authorList>
    </citation>
    <scope>NUCLEOTIDE SEQUENCE [LARGE SCALE GENOMIC DNA]</scope>
    <source>
        <strain evidence="1 2">NSA23</strain>
    </source>
</reference>
<evidence type="ECO:0000313" key="1">
    <source>
        <dbReference type="EMBL" id="GAB1582488.1"/>
    </source>
</evidence>
<proteinExistence type="predicted"/>
<accession>A0ABQ0H0N9</accession>
<protein>
    <submittedName>
        <fullName evidence="1">Uncharacterized protein</fullName>
    </submittedName>
</protein>
<organism evidence="1 2">
    <name type="scientific">Phyllobacterium phragmitis</name>
    <dbReference type="NCBI Taxonomy" id="2670329"/>
    <lineage>
        <taxon>Bacteria</taxon>
        <taxon>Pseudomonadati</taxon>
        <taxon>Pseudomonadota</taxon>
        <taxon>Alphaproteobacteria</taxon>
        <taxon>Hyphomicrobiales</taxon>
        <taxon>Phyllobacteriaceae</taxon>
        <taxon>Phyllobacterium</taxon>
    </lineage>
</organism>
<keyword evidence="2" id="KW-1185">Reference proteome</keyword>